<proteinExistence type="predicted"/>
<dbReference type="Pfam" id="PF12200">
    <property type="entry name" value="DUF3597"/>
    <property type="match status" value="1"/>
</dbReference>
<feature type="domain" description="DUF3597" evidence="1">
    <location>
        <begin position="3"/>
        <end position="145"/>
    </location>
</feature>
<evidence type="ECO:0000259" key="1">
    <source>
        <dbReference type="Pfam" id="PF12200"/>
    </source>
</evidence>
<dbReference type="Proteomes" id="UP000515518">
    <property type="component" value="Chromosome"/>
</dbReference>
<protein>
    <submittedName>
        <fullName evidence="2">DUF3597 domain-containing protein</fullName>
    </submittedName>
</protein>
<sequence length="150" mass="15727">MGIFDKIKHAIFGEAKAAEPVAAYAPKTELSASACLTVGSAQSNACGPCPAEQAKPPTATAPGTGTVDIVPILDAAVKKSGQKLDWRRSIVDLMKAVGMDASLTERKELAAELGYTGDTNDSAKMNMWLHKALMKRLSENGGKVPADLLD</sequence>
<gene>
    <name evidence="2" type="ORF">HB770_11335</name>
</gene>
<dbReference type="SUPFAM" id="SSF158634">
    <property type="entry name" value="RPA2825-like"/>
    <property type="match status" value="1"/>
</dbReference>
<evidence type="ECO:0000313" key="3">
    <source>
        <dbReference type="Proteomes" id="UP000515518"/>
    </source>
</evidence>
<evidence type="ECO:0000313" key="2">
    <source>
        <dbReference type="EMBL" id="QND42370.1"/>
    </source>
</evidence>
<accession>A0A7G6RJD8</accession>
<reference evidence="3" key="1">
    <citation type="journal article" date="2020" name="Mol. Plant Microbe">
        <title>Rhizobial microsymbionts of the narrowly endemic Oxytropis species growing in Kamchatka are characterized by significant genetic diversity and possess a set of genes that are associated with T3SS and T6SS secretion systems and can affect the development of symbiosis.</title>
        <authorList>
            <person name="Safronova V."/>
            <person name="Guro P."/>
            <person name="Sazanova A."/>
            <person name="Kuznetsova I."/>
            <person name="Belimov A."/>
            <person name="Yakubov V."/>
            <person name="Chirak E."/>
            <person name="Afonin A."/>
            <person name="Gogolev Y."/>
            <person name="Andronov E."/>
            <person name="Tikhonovich I."/>
        </authorList>
    </citation>
    <scope>NUCLEOTIDE SEQUENCE [LARGE SCALE GENOMIC DNA]</scope>
    <source>
        <strain evidence="3">RCAM0610</strain>
    </source>
</reference>
<dbReference type="AlphaFoldDB" id="A0A7G6RJD8"/>
<dbReference type="EMBL" id="CP050549">
    <property type="protein sequence ID" value="QND42370.1"/>
    <property type="molecule type" value="Genomic_DNA"/>
</dbReference>
<name>A0A7G6RJD8_RHILV</name>
<organism evidence="2 3">
    <name type="scientific">Rhizobium leguminosarum bv. viciae</name>
    <dbReference type="NCBI Taxonomy" id="387"/>
    <lineage>
        <taxon>Bacteria</taxon>
        <taxon>Pseudomonadati</taxon>
        <taxon>Pseudomonadota</taxon>
        <taxon>Alphaproteobacteria</taxon>
        <taxon>Hyphomicrobiales</taxon>
        <taxon>Rhizobiaceae</taxon>
        <taxon>Rhizobium/Agrobacterium group</taxon>
        <taxon>Rhizobium</taxon>
    </lineage>
</organism>
<dbReference type="InterPro" id="IPR022016">
    <property type="entry name" value="DUF3597"/>
</dbReference>